<dbReference type="GO" id="GO:0042578">
    <property type="term" value="F:phosphoric ester hydrolase activity"/>
    <property type="evidence" value="ECO:0007669"/>
    <property type="project" value="UniProtKB-ARBA"/>
</dbReference>
<accession>A0A418VT45</accession>
<dbReference type="EMBL" id="QYUL01000003">
    <property type="protein sequence ID" value="RJF79569.1"/>
    <property type="molecule type" value="Genomic_DNA"/>
</dbReference>
<dbReference type="Gene3D" id="3.40.720.10">
    <property type="entry name" value="Alkaline Phosphatase, subunit A"/>
    <property type="match status" value="2"/>
</dbReference>
<dbReference type="Pfam" id="PF04185">
    <property type="entry name" value="Phosphoesterase"/>
    <property type="match status" value="1"/>
</dbReference>
<dbReference type="CDD" id="cd16013">
    <property type="entry name" value="AcpA"/>
    <property type="match status" value="1"/>
</dbReference>
<dbReference type="InterPro" id="IPR017850">
    <property type="entry name" value="Alkaline_phosphatase_core_sf"/>
</dbReference>
<keyword evidence="2" id="KW-0732">Signal</keyword>
<dbReference type="Proteomes" id="UP000283458">
    <property type="component" value="Unassembled WGS sequence"/>
</dbReference>
<feature type="chain" id="PRO_5019098583" evidence="2">
    <location>
        <begin position="27"/>
        <end position="460"/>
    </location>
</feature>
<name>A0A418VT45_9PROT</name>
<dbReference type="InterPro" id="IPR007312">
    <property type="entry name" value="Phosphoesterase"/>
</dbReference>
<sequence>MGATHCLAAAALAATLTLTGSFLAGAARAEPADPKLSVIDTIVVIYLENRSFDTLYGLFPGAEGLESAQRTQAGTIQLDRDGKPFATLPPPLDGKKKPDARLAHVTANGPFRLDPAVGLTDRVASPIHAFFTHQRQINGGRNDRFVSEGTTGGLPMGYFDGSSMALWDIAKRYTLADHFFQSAFGGSFLNHMWLVCACTPVFPNPPDALREVAGTGKDAKGGEPTVTADGYAVNTIQGAWLHDTSLEQTLLPVQILPTIGDRLTDKGVGWTYYAGDFDQAVAGMVAKQSPDGFSFHHHPFTYFKRFVDSAEERSRHLKDLADFETAILDGALPPVAFYKPTGKYNQHPGKASVADGDRHVADLIGLLEKSPQWKKMVVIVTSDENGGFWDHVVPPKGDRWGPGSRIPALIVSPFARKGVVDHTPYETVSILRLIEQRFGLDPLGERDAKATSLARALDLP</sequence>
<reference evidence="3 4" key="1">
    <citation type="submission" date="2018-09" db="EMBL/GenBank/DDBJ databases">
        <authorList>
            <person name="Zhu H."/>
        </authorList>
    </citation>
    <scope>NUCLEOTIDE SEQUENCE [LARGE SCALE GENOMIC DNA]</scope>
    <source>
        <strain evidence="3 4">K2W22B-5</strain>
    </source>
</reference>
<dbReference type="PANTHER" id="PTHR31956">
    <property type="entry name" value="NON-SPECIFIC PHOSPHOLIPASE C4-RELATED"/>
    <property type="match status" value="1"/>
</dbReference>
<evidence type="ECO:0000313" key="3">
    <source>
        <dbReference type="EMBL" id="RJF79569.1"/>
    </source>
</evidence>
<dbReference type="OrthoDB" id="9770871at2"/>
<dbReference type="AlphaFoldDB" id="A0A418VT45"/>
<proteinExistence type="predicted"/>
<dbReference type="RefSeq" id="WP_119833026.1">
    <property type="nucleotide sequence ID" value="NZ_QYUL01000003.1"/>
</dbReference>
<protein>
    <submittedName>
        <fullName evidence="3">Acid phosphatase</fullName>
    </submittedName>
</protein>
<keyword evidence="4" id="KW-1185">Reference proteome</keyword>
<evidence type="ECO:0000313" key="4">
    <source>
        <dbReference type="Proteomes" id="UP000283458"/>
    </source>
</evidence>
<evidence type="ECO:0000256" key="1">
    <source>
        <dbReference type="ARBA" id="ARBA00022801"/>
    </source>
</evidence>
<dbReference type="PANTHER" id="PTHR31956:SF1">
    <property type="entry name" value="NON-SPECIFIC PHOSPHOLIPASE C1"/>
    <property type="match status" value="1"/>
</dbReference>
<comment type="caution">
    <text evidence="3">The sequence shown here is derived from an EMBL/GenBank/DDBJ whole genome shotgun (WGS) entry which is preliminary data.</text>
</comment>
<gene>
    <name evidence="3" type="ORF">D3877_22735</name>
</gene>
<keyword evidence="1" id="KW-0378">Hydrolase</keyword>
<dbReference type="SUPFAM" id="SSF53649">
    <property type="entry name" value="Alkaline phosphatase-like"/>
    <property type="match status" value="1"/>
</dbReference>
<feature type="signal peptide" evidence="2">
    <location>
        <begin position="1"/>
        <end position="26"/>
    </location>
</feature>
<organism evidence="3 4">
    <name type="scientific">Azospirillum cavernae</name>
    <dbReference type="NCBI Taxonomy" id="2320860"/>
    <lineage>
        <taxon>Bacteria</taxon>
        <taxon>Pseudomonadati</taxon>
        <taxon>Pseudomonadota</taxon>
        <taxon>Alphaproteobacteria</taxon>
        <taxon>Rhodospirillales</taxon>
        <taxon>Azospirillaceae</taxon>
        <taxon>Azospirillum</taxon>
    </lineage>
</organism>
<evidence type="ECO:0000256" key="2">
    <source>
        <dbReference type="SAM" id="SignalP"/>
    </source>
</evidence>